<dbReference type="SUPFAM" id="SSF53649">
    <property type="entry name" value="Alkaline phosphatase-like"/>
    <property type="match status" value="1"/>
</dbReference>
<dbReference type="Pfam" id="PF25788">
    <property type="entry name" value="Ig_Rha78A_N"/>
    <property type="match status" value="1"/>
</dbReference>
<evidence type="ECO:0000256" key="1">
    <source>
        <dbReference type="ARBA" id="ARBA00022723"/>
    </source>
</evidence>
<protein>
    <submittedName>
        <fullName evidence="5">Sulfatase</fullName>
    </submittedName>
</protein>
<proteinExistence type="predicted"/>
<dbReference type="RefSeq" id="WP_264809758.1">
    <property type="nucleotide sequence ID" value="NZ_CP110226.1"/>
</dbReference>
<sequence length="581" mass="67405">MNKCSFPWCLFYILLSFVARAQEPDPSSERPNIIFILTDDQRFDALGYAGNPYAHTPEMDRLAQTGTYFETAMVTTPICAASRASLFTGLYERSHNFNFQTGNIRAEYMEESYPTLLKKNGYYTGFFGKYGVKYDELEKQFDVYESYDRNNQYPDRRGYFYKTIQGDTVHLTRYTGQQGLDFIESTPSDQPFCLSLSFCAPHAHDGAPEQYFWQSSTDQLLQNTTIPGPELGEEAYFQAQPQFVRDGFNRLRWTWRYDTEEKYQHSLKGYYRMISGIDMEIAKLRAKLEEKGLDKNTVIIVMGDNGYFLGERQLAGKWLMYDNSIRVPLIIYDPRVQQHSDVKDMVLNVDVPSTILDLAGLELPNSWHGKSLVPFIAGKNRHFDRDTVLIEHIWEFDHIAPSEGVRTADWKYFRYVNDKRVEELYHLKEDPKETHNLINNPEYQRTASVLRDKTDELIARYSNKYRDAPSQLSVDLINMPKNEAEVLETQLEFSWQLSEFTKKQSAYQIVVSSSEELSATNTGDLWNSGQVRSAASTQVNYAGNPLEEGKTYYWKVRIWDEDNRLVDYSKALKFTAKGSED</sequence>
<evidence type="ECO:0000259" key="4">
    <source>
        <dbReference type="Pfam" id="PF00884"/>
    </source>
</evidence>
<dbReference type="PANTHER" id="PTHR45953:SF1">
    <property type="entry name" value="IDURONATE 2-SULFATASE"/>
    <property type="match status" value="1"/>
</dbReference>
<dbReference type="InterPro" id="IPR013783">
    <property type="entry name" value="Ig-like_fold"/>
</dbReference>
<feature type="signal peptide" evidence="3">
    <location>
        <begin position="1"/>
        <end position="21"/>
    </location>
</feature>
<evidence type="ECO:0000313" key="6">
    <source>
        <dbReference type="Proteomes" id="UP001163156"/>
    </source>
</evidence>
<accession>A0ABY6MJT8</accession>
<keyword evidence="6" id="KW-1185">Reference proteome</keyword>
<dbReference type="InterPro" id="IPR000917">
    <property type="entry name" value="Sulfatase_N"/>
</dbReference>
<feature type="domain" description="Sulfatase N-terminal" evidence="4">
    <location>
        <begin position="31"/>
        <end position="360"/>
    </location>
</feature>
<dbReference type="Gene3D" id="3.40.720.10">
    <property type="entry name" value="Alkaline Phosphatase, subunit A"/>
    <property type="match status" value="1"/>
</dbReference>
<dbReference type="Proteomes" id="UP001163156">
    <property type="component" value="Chromosome"/>
</dbReference>
<dbReference type="Gene3D" id="2.60.40.10">
    <property type="entry name" value="Immunoglobulins"/>
    <property type="match status" value="1"/>
</dbReference>
<keyword evidence="3" id="KW-0732">Signal</keyword>
<dbReference type="PANTHER" id="PTHR45953">
    <property type="entry name" value="IDURONATE 2-SULFATASE"/>
    <property type="match status" value="1"/>
</dbReference>
<evidence type="ECO:0000313" key="5">
    <source>
        <dbReference type="EMBL" id="UZD23219.1"/>
    </source>
</evidence>
<feature type="chain" id="PRO_5045307335" evidence="3">
    <location>
        <begin position="22"/>
        <end position="581"/>
    </location>
</feature>
<organism evidence="5 6">
    <name type="scientific">Algoriphagus halophytocola</name>
    <dbReference type="NCBI Taxonomy" id="2991499"/>
    <lineage>
        <taxon>Bacteria</taxon>
        <taxon>Pseudomonadati</taxon>
        <taxon>Bacteroidota</taxon>
        <taxon>Cytophagia</taxon>
        <taxon>Cytophagales</taxon>
        <taxon>Cyclobacteriaceae</taxon>
        <taxon>Algoriphagus</taxon>
    </lineage>
</organism>
<gene>
    <name evidence="5" type="ORF">OM944_01745</name>
</gene>
<dbReference type="EMBL" id="CP110226">
    <property type="protein sequence ID" value="UZD23219.1"/>
    <property type="molecule type" value="Genomic_DNA"/>
</dbReference>
<dbReference type="CDD" id="cd16031">
    <property type="entry name" value="G6S_like"/>
    <property type="match status" value="1"/>
</dbReference>
<dbReference type="Pfam" id="PF00884">
    <property type="entry name" value="Sulfatase"/>
    <property type="match status" value="1"/>
</dbReference>
<reference evidence="5" key="1">
    <citation type="submission" date="2022-10" db="EMBL/GenBank/DDBJ databases">
        <title>Algoriphagus sp. a novel bacteria isolate from halophytes salicornia europaea.</title>
        <authorList>
            <person name="Peng Y."/>
            <person name="Jiang L."/>
            <person name="Lee J."/>
        </authorList>
    </citation>
    <scope>NUCLEOTIDE SEQUENCE</scope>
    <source>
        <strain evidence="5">TR-M5</strain>
    </source>
</reference>
<keyword evidence="2" id="KW-0378">Hydrolase</keyword>
<keyword evidence="1" id="KW-0479">Metal-binding</keyword>
<name>A0ABY6MJT8_9BACT</name>
<evidence type="ECO:0000256" key="3">
    <source>
        <dbReference type="SAM" id="SignalP"/>
    </source>
</evidence>
<dbReference type="InterPro" id="IPR017850">
    <property type="entry name" value="Alkaline_phosphatase_core_sf"/>
</dbReference>
<evidence type="ECO:0000256" key="2">
    <source>
        <dbReference type="ARBA" id="ARBA00022801"/>
    </source>
</evidence>